<feature type="compositionally biased region" description="Polar residues" evidence="5">
    <location>
        <begin position="1"/>
        <end position="15"/>
    </location>
</feature>
<dbReference type="EMBL" id="KE747810">
    <property type="protein sequence ID" value="RMZ67688.1"/>
    <property type="molecule type" value="Genomic_DNA"/>
</dbReference>
<gene>
    <name evidence="7" type="ORF">GMOD_00001649</name>
</gene>
<dbReference type="InterPro" id="IPR036661">
    <property type="entry name" value="Luciferase-like_sf"/>
</dbReference>
<evidence type="ECO:0000256" key="1">
    <source>
        <dbReference type="ARBA" id="ARBA00022630"/>
    </source>
</evidence>
<organism evidence="7 8">
    <name type="scientific">Pyrenophora seminiperda CCB06</name>
    <dbReference type="NCBI Taxonomy" id="1302712"/>
    <lineage>
        <taxon>Eukaryota</taxon>
        <taxon>Fungi</taxon>
        <taxon>Dikarya</taxon>
        <taxon>Ascomycota</taxon>
        <taxon>Pezizomycotina</taxon>
        <taxon>Dothideomycetes</taxon>
        <taxon>Pleosporomycetidae</taxon>
        <taxon>Pleosporales</taxon>
        <taxon>Pleosporineae</taxon>
        <taxon>Pleosporaceae</taxon>
        <taxon>Pyrenophora</taxon>
    </lineage>
</organism>
<keyword evidence="4 7" id="KW-0503">Monooxygenase</keyword>
<keyword evidence="8" id="KW-1185">Reference proteome</keyword>
<dbReference type="Proteomes" id="UP000265663">
    <property type="component" value="Unassembled WGS sequence"/>
</dbReference>
<reference evidence="7 8" key="1">
    <citation type="journal article" date="2014" name="PLoS ONE">
        <title>De novo Genome Assembly of the Fungal Plant Pathogen Pyrenophora semeniperda.</title>
        <authorList>
            <person name="Soliai M.M."/>
            <person name="Meyer S.E."/>
            <person name="Udall J.A."/>
            <person name="Elzinga D.E."/>
            <person name="Hermansen R.A."/>
            <person name="Bodily P.M."/>
            <person name="Hart A.A."/>
            <person name="Coleman C.E."/>
        </authorList>
    </citation>
    <scope>NUCLEOTIDE SEQUENCE [LARGE SCALE GENOMIC DNA]</scope>
    <source>
        <strain evidence="7 8">CCB06</strain>
        <tissue evidence="7">Mycelium</tissue>
    </source>
</reference>
<evidence type="ECO:0000259" key="6">
    <source>
        <dbReference type="Pfam" id="PF00296"/>
    </source>
</evidence>
<dbReference type="InterPro" id="IPR024014">
    <property type="entry name" value="DMSO2_SphG"/>
</dbReference>
<sequence length="436" mass="48479">MTITDDTNNGTSSELGYTPAEPLPINSDPKRVLFAYVKNPNSTYTHTLKSPPLKNNNRYWVPNVSGGLVISQIPQKTSWDLPSNIRYARTAEAHGFEYALTQIRFTAAYGAAHQHESITLSQALLHHTMRLKVIAAILPGPLTPVVVAKQIASIDNYTNGRVAVNIVSGWNKSEFTAIGEWWLEHAERYRRSNEFIQCLRGIWTAGEEGEGEGAQGFSFSGDFYRFHNYKLNPKPLQKPHPEIFQGGNSDDARNNGAEVSDWYFMNGNDLEGFREQIADVKARAVKAGRGPDAVRFAVNGFVIVRDTEEEAFHVLRDIQGKADTAAVSAFASAVKQAGASTSNKRGMWADSKAADLVQYNDGFKTKLIGTKEQVADRILLLKSLGVGLVLTAFLHYEEEVEQFGREVLPLVRRLEGEGRGRDVDDEVERSGWVYEK</sequence>
<accession>A0A3M7LZQ0</accession>
<evidence type="ECO:0000313" key="7">
    <source>
        <dbReference type="EMBL" id="RMZ67688.1"/>
    </source>
</evidence>
<dbReference type="OrthoDB" id="2558704at2759"/>
<protein>
    <submittedName>
        <fullName evidence="7">Methanesulfonate monooxygenase</fullName>
    </submittedName>
</protein>
<keyword evidence="2" id="KW-0288">FMN</keyword>
<dbReference type="InterPro" id="IPR050172">
    <property type="entry name" value="SsuD_RutA_monooxygenase"/>
</dbReference>
<feature type="domain" description="Luciferase-like" evidence="6">
    <location>
        <begin position="80"/>
        <end position="386"/>
    </location>
</feature>
<dbReference type="InterPro" id="IPR011251">
    <property type="entry name" value="Luciferase-like_dom"/>
</dbReference>
<dbReference type="SUPFAM" id="SSF51679">
    <property type="entry name" value="Bacterial luciferase-like"/>
    <property type="match status" value="1"/>
</dbReference>
<dbReference type="GO" id="GO:0008726">
    <property type="term" value="F:alkanesulfonate monooxygenase activity"/>
    <property type="evidence" value="ECO:0007669"/>
    <property type="project" value="TreeGrafter"/>
</dbReference>
<evidence type="ECO:0000256" key="3">
    <source>
        <dbReference type="ARBA" id="ARBA00023002"/>
    </source>
</evidence>
<dbReference type="CDD" id="cd01094">
    <property type="entry name" value="Alkanesulfonate_monoxygenase"/>
    <property type="match status" value="1"/>
</dbReference>
<dbReference type="PANTHER" id="PTHR42847:SF4">
    <property type="entry name" value="ALKANESULFONATE MONOOXYGENASE-RELATED"/>
    <property type="match status" value="1"/>
</dbReference>
<evidence type="ECO:0000256" key="2">
    <source>
        <dbReference type="ARBA" id="ARBA00022643"/>
    </source>
</evidence>
<evidence type="ECO:0000313" key="8">
    <source>
        <dbReference type="Proteomes" id="UP000265663"/>
    </source>
</evidence>
<dbReference type="NCBIfam" id="TIGR04021">
    <property type="entry name" value="LLM_DMSO2_sfnG"/>
    <property type="match status" value="1"/>
</dbReference>
<dbReference type="Pfam" id="PF00296">
    <property type="entry name" value="Bac_luciferase"/>
    <property type="match status" value="1"/>
</dbReference>
<proteinExistence type="predicted"/>
<dbReference type="PANTHER" id="PTHR42847">
    <property type="entry name" value="ALKANESULFONATE MONOOXYGENASE"/>
    <property type="match status" value="1"/>
</dbReference>
<dbReference type="GO" id="GO:0046306">
    <property type="term" value="P:alkanesulfonate catabolic process"/>
    <property type="evidence" value="ECO:0007669"/>
    <property type="project" value="TreeGrafter"/>
</dbReference>
<name>A0A3M7LZQ0_9PLEO</name>
<feature type="region of interest" description="Disordered" evidence="5">
    <location>
        <begin position="1"/>
        <end position="24"/>
    </location>
</feature>
<evidence type="ECO:0000256" key="4">
    <source>
        <dbReference type="ARBA" id="ARBA00023033"/>
    </source>
</evidence>
<evidence type="ECO:0000256" key="5">
    <source>
        <dbReference type="SAM" id="MobiDB-lite"/>
    </source>
</evidence>
<keyword evidence="1" id="KW-0285">Flavoprotein</keyword>
<keyword evidence="3" id="KW-0560">Oxidoreductase</keyword>
<dbReference type="Gene3D" id="3.20.20.30">
    <property type="entry name" value="Luciferase-like domain"/>
    <property type="match status" value="1"/>
</dbReference>
<dbReference type="AlphaFoldDB" id="A0A3M7LZQ0"/>